<accession>A0A6J5M2X8</accession>
<evidence type="ECO:0000313" key="1">
    <source>
        <dbReference type="EMBL" id="CAB4139737.1"/>
    </source>
</evidence>
<sequence length="591" mass="66525">MITDTSAASEEKSIQAEDAPDQIWKRWMKEISISSKAEDSWRKDAKHIIDIYKNAKSNIRFNILYSNVQTVGPALYLNTPRPDVRRRFSDEDLAAKEVSETIERVLIAGVDNYDFDYNIKGVVLDYQLTGRGMGWVSYEPLTTSQPVIDEMGMPVLDAMGVPAVQEEIVYQSTTCKWIEWDDVRFGHASRWEDTPWISIEHSFTREELVEKFGQLGAEIKLDLSYTEDTEEKKEAIKKACVYEIWSKTDRKIYFIAPSFDKGPLLVKDDPFKLEGFYPCPRPLLYVTEPDGQSPIIEYNLYKDLAEELNNVSKRIGRLTSAMKARGVYDSQVTGFAQAMSGDDAALIPSDNATVAMQMGGLDKAIWMIPVDKYVQVLRELYQAREQIKQSIYEVTGISDIVRGASDPRETLGAQSLKAQFGGLRIKERQKDVQRFIRDIFRIKAEIIAQKFEPNILKLYTGKDITPEAFDLMKSAVNRMIRVDVETDSTIAQDAEADKKSITELIAAITQFITAWGPIIQSGLVPLEVPKALLMSATRRHQMGREVEDALNKIGQQQLSPPGIPPMMGAQASPGLPPEAVPATPMMNNVNA</sequence>
<name>A0A6J5M2X8_9CAUD</name>
<gene>
    <name evidence="1" type="ORF">UFOVP353_10</name>
</gene>
<organism evidence="1">
    <name type="scientific">uncultured Caudovirales phage</name>
    <dbReference type="NCBI Taxonomy" id="2100421"/>
    <lineage>
        <taxon>Viruses</taxon>
        <taxon>Duplodnaviria</taxon>
        <taxon>Heunggongvirae</taxon>
        <taxon>Uroviricota</taxon>
        <taxon>Caudoviricetes</taxon>
        <taxon>Peduoviridae</taxon>
        <taxon>Maltschvirus</taxon>
        <taxon>Maltschvirus maltsch</taxon>
    </lineage>
</organism>
<reference evidence="1" key="1">
    <citation type="submission" date="2020-04" db="EMBL/GenBank/DDBJ databases">
        <authorList>
            <person name="Chiriac C."/>
            <person name="Salcher M."/>
            <person name="Ghai R."/>
            <person name="Kavagutti S V."/>
        </authorList>
    </citation>
    <scope>NUCLEOTIDE SEQUENCE</scope>
</reference>
<dbReference type="EMBL" id="LR796367">
    <property type="protein sequence ID" value="CAB4139737.1"/>
    <property type="molecule type" value="Genomic_DNA"/>
</dbReference>
<proteinExistence type="predicted"/>
<protein>
    <submittedName>
        <fullName evidence="1">Uncharacterized protein</fullName>
    </submittedName>
</protein>